<dbReference type="Proteomes" id="UP000250266">
    <property type="component" value="Unassembled WGS sequence"/>
</dbReference>
<dbReference type="PANTHER" id="PTHR28219">
    <property type="entry name" value="UPF0642 PROTEIN YBL028C"/>
    <property type="match status" value="1"/>
</dbReference>
<organism evidence="3 4">
    <name type="scientific">Lepidopterella palustris CBS 459.81</name>
    <dbReference type="NCBI Taxonomy" id="1314670"/>
    <lineage>
        <taxon>Eukaryota</taxon>
        <taxon>Fungi</taxon>
        <taxon>Dikarya</taxon>
        <taxon>Ascomycota</taxon>
        <taxon>Pezizomycotina</taxon>
        <taxon>Dothideomycetes</taxon>
        <taxon>Pleosporomycetidae</taxon>
        <taxon>Mytilinidiales</taxon>
        <taxon>Argynnaceae</taxon>
        <taxon>Lepidopterella</taxon>
    </lineage>
</organism>
<feature type="region of interest" description="Disordered" evidence="1">
    <location>
        <begin position="1"/>
        <end position="23"/>
    </location>
</feature>
<dbReference type="OrthoDB" id="4087970at2759"/>
<dbReference type="EMBL" id="KV744830">
    <property type="protein sequence ID" value="OCK84813.1"/>
    <property type="molecule type" value="Genomic_DNA"/>
</dbReference>
<gene>
    <name evidence="3" type="ORF">K432DRAFT_288135</name>
</gene>
<feature type="compositionally biased region" description="Low complexity" evidence="1">
    <location>
        <begin position="65"/>
        <end position="74"/>
    </location>
</feature>
<protein>
    <recommendedName>
        <fullName evidence="2">DUF2423 domain-containing protein</fullName>
    </recommendedName>
</protein>
<dbReference type="GO" id="GO:0030687">
    <property type="term" value="C:preribosome, large subunit precursor"/>
    <property type="evidence" value="ECO:0007669"/>
    <property type="project" value="TreeGrafter"/>
</dbReference>
<evidence type="ECO:0000313" key="4">
    <source>
        <dbReference type="Proteomes" id="UP000250266"/>
    </source>
</evidence>
<feature type="domain" description="DUF2423" evidence="2">
    <location>
        <begin position="1"/>
        <end position="44"/>
    </location>
</feature>
<name>A0A8E2JJK7_9PEZI</name>
<evidence type="ECO:0000256" key="1">
    <source>
        <dbReference type="SAM" id="MobiDB-lite"/>
    </source>
</evidence>
<feature type="region of interest" description="Disordered" evidence="1">
    <location>
        <begin position="40"/>
        <end position="79"/>
    </location>
</feature>
<sequence length="135" mass="14990">MAKSLRASTKKTNRSKLRARVFAPAENARTERLSAKLLKLASQPRPAKTAEMELDSEDAAKSDVQQDAPQDQQAEGLSPCISWSISPSLYPRDTDATPQKLEHEREEELFFTLLGLSSDIVGFDARGDLLLAFDR</sequence>
<dbReference type="AlphaFoldDB" id="A0A8E2JJK7"/>
<evidence type="ECO:0000259" key="2">
    <source>
        <dbReference type="Pfam" id="PF10338"/>
    </source>
</evidence>
<accession>A0A8E2JJK7</accession>
<evidence type="ECO:0000313" key="3">
    <source>
        <dbReference type="EMBL" id="OCK84813.1"/>
    </source>
</evidence>
<reference evidence="3 4" key="1">
    <citation type="journal article" date="2016" name="Nat. Commun.">
        <title>Ectomycorrhizal ecology is imprinted in the genome of the dominant symbiotic fungus Cenococcum geophilum.</title>
        <authorList>
            <consortium name="DOE Joint Genome Institute"/>
            <person name="Peter M."/>
            <person name="Kohler A."/>
            <person name="Ohm R.A."/>
            <person name="Kuo A."/>
            <person name="Krutzmann J."/>
            <person name="Morin E."/>
            <person name="Arend M."/>
            <person name="Barry K.W."/>
            <person name="Binder M."/>
            <person name="Choi C."/>
            <person name="Clum A."/>
            <person name="Copeland A."/>
            <person name="Grisel N."/>
            <person name="Haridas S."/>
            <person name="Kipfer T."/>
            <person name="LaButti K."/>
            <person name="Lindquist E."/>
            <person name="Lipzen A."/>
            <person name="Maire R."/>
            <person name="Meier B."/>
            <person name="Mihaltcheva S."/>
            <person name="Molinier V."/>
            <person name="Murat C."/>
            <person name="Poggeler S."/>
            <person name="Quandt C.A."/>
            <person name="Sperisen C."/>
            <person name="Tritt A."/>
            <person name="Tisserant E."/>
            <person name="Crous P.W."/>
            <person name="Henrissat B."/>
            <person name="Nehls U."/>
            <person name="Egli S."/>
            <person name="Spatafora J.W."/>
            <person name="Grigoriev I.V."/>
            <person name="Martin F.M."/>
        </authorList>
    </citation>
    <scope>NUCLEOTIDE SEQUENCE [LARGE SCALE GENOMIC DNA]</scope>
    <source>
        <strain evidence="3 4">CBS 459.81</strain>
    </source>
</reference>
<dbReference type="InterPro" id="IPR019434">
    <property type="entry name" value="DUF2423"/>
</dbReference>
<proteinExistence type="predicted"/>
<dbReference type="Pfam" id="PF10338">
    <property type="entry name" value="YBL028C_N"/>
    <property type="match status" value="1"/>
</dbReference>
<dbReference type="PANTHER" id="PTHR28219:SF1">
    <property type="entry name" value="UPF0642 PROTEIN YBL028C"/>
    <property type="match status" value="1"/>
</dbReference>
<feature type="compositionally biased region" description="Basic residues" evidence="1">
    <location>
        <begin position="8"/>
        <end position="19"/>
    </location>
</feature>
<keyword evidence="4" id="KW-1185">Reference proteome</keyword>